<dbReference type="SUPFAM" id="SSF49879">
    <property type="entry name" value="SMAD/FHA domain"/>
    <property type="match status" value="1"/>
</dbReference>
<dbReference type="InterPro" id="IPR046883">
    <property type="entry name" value="T6SS_FHA_C"/>
</dbReference>
<feature type="compositionally biased region" description="Low complexity" evidence="1">
    <location>
        <begin position="200"/>
        <end position="215"/>
    </location>
</feature>
<evidence type="ECO:0000256" key="1">
    <source>
        <dbReference type="SAM" id="MobiDB-lite"/>
    </source>
</evidence>
<accession>A0ABQ0APY0</accession>
<dbReference type="Pfam" id="PF20232">
    <property type="entry name" value="T6SS_FHA_C"/>
    <property type="match status" value="1"/>
</dbReference>
<dbReference type="InterPro" id="IPR050923">
    <property type="entry name" value="Cell_Proc_Reg/RNA_Proc"/>
</dbReference>
<dbReference type="EMBL" id="BAABWU010000016">
    <property type="protein sequence ID" value="GAA6197921.1"/>
    <property type="molecule type" value="Genomic_DNA"/>
</dbReference>
<feature type="compositionally biased region" description="Pro residues" evidence="1">
    <location>
        <begin position="248"/>
        <end position="258"/>
    </location>
</feature>
<protein>
    <submittedName>
        <fullName evidence="3">Type VI secretion system-associated FHA domain protein TagH</fullName>
    </submittedName>
</protein>
<reference evidence="3 4" key="1">
    <citation type="submission" date="2024-04" db="EMBL/GenBank/DDBJ databases">
        <title>Draft genome sequence of Pseudophaeobacter arcticus NBRC 116598.</title>
        <authorList>
            <person name="Miyakawa T."/>
            <person name="Kusuya Y."/>
            <person name="Miura T."/>
        </authorList>
    </citation>
    <scope>NUCLEOTIDE SEQUENCE [LARGE SCALE GENOMIC DNA]</scope>
    <source>
        <strain evidence="3 4">SU-CL00105</strain>
    </source>
</reference>
<comment type="caution">
    <text evidence="3">The sequence shown here is derived from an EMBL/GenBank/DDBJ whole genome shotgun (WGS) entry which is preliminary data.</text>
</comment>
<sequence length="519" mass="54221">MGVTLKFQNSGAMPGNAAPVAMLGPSLTIGRGDSNDMVLPDPDQLLSRNHCAIEDHNGNVVVVDLSANGTFLNYSKIPLGRTPTPLNNGDVLCVGNYELLVEIHSSSTAQMIPDPLSDAPVSHGVANNAPDPMALLDDAGPAGDFLDDLLGASNPTGPSQLNPVDPIDDLLPPLGEEEDPFFQKPSDGREGVGASLPSHSASAADSFANPAAHSATIPDDWDDDFLSGIGEPATPSPAAPPITAAPAAVPPVPTPRPAPAAAVVEPAPAVPTAAASPDPFAEPSDTVATTLEAPVVAPAAPPVETAAAKEAPKQVETEAAGKSELPSNAVAAFLRGLGVEENALGDEDPAKSMGRMGRVLQTLVTGLREILMTRTSIKSEFRIEQTMISAGGNNPLKFSITPEQAVESMLKPATKGYLSPETAVEEALKDIKAHEVAMVTGMEAALKGVLTRLDPKALEAQIEDKGGLSGLLRGKKARYWDVYERLFSEISDQAENDFHDLFSREFARAYKAQLDKLKD</sequence>
<dbReference type="InterPro" id="IPR000253">
    <property type="entry name" value="FHA_dom"/>
</dbReference>
<dbReference type="PANTHER" id="PTHR23308">
    <property type="entry name" value="NUCLEAR INHIBITOR OF PROTEIN PHOSPHATASE-1"/>
    <property type="match status" value="1"/>
</dbReference>
<dbReference type="Proteomes" id="UP001441944">
    <property type="component" value="Unassembled WGS sequence"/>
</dbReference>
<organism evidence="3 4">
    <name type="scientific">Pseudophaeobacter arcticus</name>
    <dbReference type="NCBI Taxonomy" id="385492"/>
    <lineage>
        <taxon>Bacteria</taxon>
        <taxon>Pseudomonadati</taxon>
        <taxon>Pseudomonadota</taxon>
        <taxon>Alphaproteobacteria</taxon>
        <taxon>Rhodobacterales</taxon>
        <taxon>Paracoccaceae</taxon>
        <taxon>Pseudophaeobacter</taxon>
    </lineage>
</organism>
<name>A0ABQ0APY0_9RHOB</name>
<feature type="region of interest" description="Disordered" evidence="1">
    <location>
        <begin position="146"/>
        <end position="260"/>
    </location>
</feature>
<dbReference type="NCBIfam" id="TIGR03354">
    <property type="entry name" value="VI_FHA"/>
    <property type="match status" value="1"/>
</dbReference>
<evidence type="ECO:0000313" key="3">
    <source>
        <dbReference type="EMBL" id="GAA6197921.1"/>
    </source>
</evidence>
<dbReference type="InterPro" id="IPR008984">
    <property type="entry name" value="SMAD_FHA_dom_sf"/>
</dbReference>
<dbReference type="RefSeq" id="WP_353401713.1">
    <property type="nucleotide sequence ID" value="NZ_BAABWU010000016.1"/>
</dbReference>
<proteinExistence type="predicted"/>
<feature type="compositionally biased region" description="Polar residues" evidence="1">
    <location>
        <begin position="153"/>
        <end position="162"/>
    </location>
</feature>
<dbReference type="InterPro" id="IPR017735">
    <property type="entry name" value="T6SS_FHA"/>
</dbReference>
<dbReference type="SMART" id="SM00240">
    <property type="entry name" value="FHA"/>
    <property type="match status" value="1"/>
</dbReference>
<evidence type="ECO:0000313" key="4">
    <source>
        <dbReference type="Proteomes" id="UP001441944"/>
    </source>
</evidence>
<dbReference type="PROSITE" id="PS50006">
    <property type="entry name" value="FHA_DOMAIN"/>
    <property type="match status" value="1"/>
</dbReference>
<evidence type="ECO:0000259" key="2">
    <source>
        <dbReference type="PROSITE" id="PS50006"/>
    </source>
</evidence>
<dbReference type="CDD" id="cd00060">
    <property type="entry name" value="FHA"/>
    <property type="match status" value="1"/>
</dbReference>
<keyword evidence="4" id="KW-1185">Reference proteome</keyword>
<dbReference type="Gene3D" id="2.60.200.20">
    <property type="match status" value="1"/>
</dbReference>
<dbReference type="Pfam" id="PF00498">
    <property type="entry name" value="FHA"/>
    <property type="match status" value="1"/>
</dbReference>
<gene>
    <name evidence="3" type="primary">tagH</name>
    <name evidence="3" type="ORF">NBRC116598_33660</name>
</gene>
<feature type="domain" description="FHA" evidence="2">
    <location>
        <begin position="27"/>
        <end position="77"/>
    </location>
</feature>